<accession>A0A8J2PLK5</accession>
<evidence type="ECO:0000313" key="1">
    <source>
        <dbReference type="EMBL" id="CAG7825028.1"/>
    </source>
</evidence>
<comment type="caution">
    <text evidence="1">The sequence shown here is derived from an EMBL/GenBank/DDBJ whole genome shotgun (WGS) entry which is preliminary data.</text>
</comment>
<name>A0A8J2PLK5_9HEXA</name>
<dbReference type="AlphaFoldDB" id="A0A8J2PLK5"/>
<protein>
    <submittedName>
        <fullName evidence="1">Uncharacterized protein</fullName>
    </submittedName>
</protein>
<keyword evidence="2" id="KW-1185">Reference proteome</keyword>
<proteinExistence type="predicted"/>
<evidence type="ECO:0000313" key="2">
    <source>
        <dbReference type="Proteomes" id="UP000708208"/>
    </source>
</evidence>
<organism evidence="1 2">
    <name type="scientific">Allacma fusca</name>
    <dbReference type="NCBI Taxonomy" id="39272"/>
    <lineage>
        <taxon>Eukaryota</taxon>
        <taxon>Metazoa</taxon>
        <taxon>Ecdysozoa</taxon>
        <taxon>Arthropoda</taxon>
        <taxon>Hexapoda</taxon>
        <taxon>Collembola</taxon>
        <taxon>Symphypleona</taxon>
        <taxon>Sminthuridae</taxon>
        <taxon>Allacma</taxon>
    </lineage>
</organism>
<feature type="non-terminal residue" evidence="1">
    <location>
        <position position="1"/>
    </location>
</feature>
<reference evidence="1" key="1">
    <citation type="submission" date="2021-06" db="EMBL/GenBank/DDBJ databases">
        <authorList>
            <person name="Hodson N. C."/>
            <person name="Mongue J. A."/>
            <person name="Jaron S. K."/>
        </authorList>
    </citation>
    <scope>NUCLEOTIDE SEQUENCE</scope>
</reference>
<sequence length="50" mass="6095">HIRLVRTRSKDEDESVDFIYCCARCGLCFWRVRRLCRLHLYSGIFSSLWK</sequence>
<dbReference type="EMBL" id="CAJVCH010534649">
    <property type="protein sequence ID" value="CAG7825028.1"/>
    <property type="molecule type" value="Genomic_DNA"/>
</dbReference>
<gene>
    <name evidence="1" type="ORF">AFUS01_LOCUS35154</name>
</gene>
<dbReference type="Proteomes" id="UP000708208">
    <property type="component" value="Unassembled WGS sequence"/>
</dbReference>